<sequence>MQMRGDLGSATIYQTAVEEEAIQRSIKKNIPYGSESWTARTIKEFGLEQTLRAVGRKAKNGG</sequence>
<evidence type="ECO:0000313" key="2">
    <source>
        <dbReference type="Proteomes" id="UP000178348"/>
    </source>
</evidence>
<dbReference type="Proteomes" id="UP000178348">
    <property type="component" value="Unassembled WGS sequence"/>
</dbReference>
<evidence type="ECO:0000313" key="1">
    <source>
        <dbReference type="EMBL" id="OGZ01782.1"/>
    </source>
</evidence>
<dbReference type="AlphaFoldDB" id="A0A1G2CKP1"/>
<organism evidence="1 2">
    <name type="scientific">Candidatus Liptonbacteria bacterium RIFCSPLOWO2_01_FULL_53_13</name>
    <dbReference type="NCBI Taxonomy" id="1798651"/>
    <lineage>
        <taxon>Bacteria</taxon>
        <taxon>Candidatus Liptoniibacteriota</taxon>
    </lineage>
</organism>
<name>A0A1G2CKP1_9BACT</name>
<dbReference type="EMBL" id="MHLB01000031">
    <property type="protein sequence ID" value="OGZ01782.1"/>
    <property type="molecule type" value="Genomic_DNA"/>
</dbReference>
<accession>A0A1G2CKP1</accession>
<proteinExistence type="predicted"/>
<protein>
    <submittedName>
        <fullName evidence="1">Uncharacterized protein</fullName>
    </submittedName>
</protein>
<gene>
    <name evidence="1" type="ORF">A2946_03955</name>
</gene>
<reference evidence="1 2" key="1">
    <citation type="journal article" date="2016" name="Nat. Commun.">
        <title>Thousands of microbial genomes shed light on interconnected biogeochemical processes in an aquifer system.</title>
        <authorList>
            <person name="Anantharaman K."/>
            <person name="Brown C.T."/>
            <person name="Hug L.A."/>
            <person name="Sharon I."/>
            <person name="Castelle C.J."/>
            <person name="Probst A.J."/>
            <person name="Thomas B.C."/>
            <person name="Singh A."/>
            <person name="Wilkins M.J."/>
            <person name="Karaoz U."/>
            <person name="Brodie E.L."/>
            <person name="Williams K.H."/>
            <person name="Hubbard S.S."/>
            <person name="Banfield J.F."/>
        </authorList>
    </citation>
    <scope>NUCLEOTIDE SEQUENCE [LARGE SCALE GENOMIC DNA]</scope>
</reference>
<comment type="caution">
    <text evidence="1">The sequence shown here is derived from an EMBL/GenBank/DDBJ whole genome shotgun (WGS) entry which is preliminary data.</text>
</comment>